<comment type="caution">
    <text evidence="10">The sequence shown here is derived from an EMBL/GenBank/DDBJ whole genome shotgun (WGS) entry which is preliminary data.</text>
</comment>
<evidence type="ECO:0000256" key="2">
    <source>
        <dbReference type="ARBA" id="ARBA00022475"/>
    </source>
</evidence>
<dbReference type="PANTHER" id="PTHR33908">
    <property type="entry name" value="MANNOSYLTRANSFERASE YKCB-RELATED"/>
    <property type="match status" value="1"/>
</dbReference>
<feature type="transmembrane region" description="Helical" evidence="8">
    <location>
        <begin position="129"/>
        <end position="148"/>
    </location>
</feature>
<evidence type="ECO:0000256" key="3">
    <source>
        <dbReference type="ARBA" id="ARBA00022676"/>
    </source>
</evidence>
<evidence type="ECO:0000256" key="1">
    <source>
        <dbReference type="ARBA" id="ARBA00004651"/>
    </source>
</evidence>
<keyword evidence="2" id="KW-1003">Cell membrane</keyword>
<dbReference type="RefSeq" id="WP_112257959.1">
    <property type="nucleotide sequence ID" value="NZ_QMIG01000006.1"/>
</dbReference>
<dbReference type="GO" id="GO:0009103">
    <property type="term" value="P:lipopolysaccharide biosynthetic process"/>
    <property type="evidence" value="ECO:0007669"/>
    <property type="project" value="UniProtKB-ARBA"/>
</dbReference>
<dbReference type="InterPro" id="IPR038731">
    <property type="entry name" value="RgtA/B/C-like"/>
</dbReference>
<feature type="transmembrane region" description="Helical" evidence="8">
    <location>
        <begin position="207"/>
        <end position="225"/>
    </location>
</feature>
<reference evidence="10 11" key="1">
    <citation type="submission" date="2018-06" db="EMBL/GenBank/DDBJ databases">
        <title>Phytoactinopolyspora halophila sp. nov., a novel halophilic actinomycete isolated from a saline soil in China.</title>
        <authorList>
            <person name="Tang S.-K."/>
        </authorList>
    </citation>
    <scope>NUCLEOTIDE SEQUENCE [LARGE SCALE GENOMIC DNA]</scope>
    <source>
        <strain evidence="10 11">YIM 96934</strain>
    </source>
</reference>
<organism evidence="10 11">
    <name type="scientific">Phytoactinopolyspora halophila</name>
    <dbReference type="NCBI Taxonomy" id="1981511"/>
    <lineage>
        <taxon>Bacteria</taxon>
        <taxon>Bacillati</taxon>
        <taxon>Actinomycetota</taxon>
        <taxon>Actinomycetes</taxon>
        <taxon>Jiangellales</taxon>
        <taxon>Jiangellaceae</taxon>
        <taxon>Phytoactinopolyspora</taxon>
    </lineage>
</organism>
<dbReference type="OrthoDB" id="139918at2"/>
<evidence type="ECO:0000259" key="9">
    <source>
        <dbReference type="Pfam" id="PF13231"/>
    </source>
</evidence>
<keyword evidence="11" id="KW-1185">Reference proteome</keyword>
<feature type="transmembrane region" description="Helical" evidence="8">
    <location>
        <begin position="294"/>
        <end position="315"/>
    </location>
</feature>
<name>A0A329QTJ8_9ACTN</name>
<evidence type="ECO:0000313" key="11">
    <source>
        <dbReference type="Proteomes" id="UP000250462"/>
    </source>
</evidence>
<keyword evidence="5 8" id="KW-0812">Transmembrane</keyword>
<dbReference type="GO" id="GO:0016763">
    <property type="term" value="F:pentosyltransferase activity"/>
    <property type="evidence" value="ECO:0007669"/>
    <property type="project" value="TreeGrafter"/>
</dbReference>
<proteinExistence type="predicted"/>
<gene>
    <name evidence="10" type="ORF">DPM12_08865</name>
</gene>
<dbReference type="GO" id="GO:0005886">
    <property type="term" value="C:plasma membrane"/>
    <property type="evidence" value="ECO:0007669"/>
    <property type="project" value="UniProtKB-SubCell"/>
</dbReference>
<protein>
    <recommendedName>
        <fullName evidence="9">Glycosyltransferase RgtA/B/C/D-like domain-containing protein</fullName>
    </recommendedName>
</protein>
<feature type="domain" description="Glycosyltransferase RgtA/B/C/D-like" evidence="9">
    <location>
        <begin position="81"/>
        <end position="216"/>
    </location>
</feature>
<dbReference type="Proteomes" id="UP000250462">
    <property type="component" value="Unassembled WGS sequence"/>
</dbReference>
<comment type="subcellular location">
    <subcellularLocation>
        <location evidence="1">Cell membrane</location>
        <topology evidence="1">Multi-pass membrane protein</topology>
    </subcellularLocation>
</comment>
<feature type="transmembrane region" description="Helical" evidence="8">
    <location>
        <begin position="237"/>
        <end position="257"/>
    </location>
</feature>
<keyword evidence="3" id="KW-0328">Glycosyltransferase</keyword>
<dbReference type="PANTHER" id="PTHR33908:SF11">
    <property type="entry name" value="MEMBRANE PROTEIN"/>
    <property type="match status" value="1"/>
</dbReference>
<evidence type="ECO:0000256" key="4">
    <source>
        <dbReference type="ARBA" id="ARBA00022679"/>
    </source>
</evidence>
<dbReference type="AlphaFoldDB" id="A0A329QTJ8"/>
<dbReference type="InterPro" id="IPR050297">
    <property type="entry name" value="LipidA_mod_glycosyltrf_83"/>
</dbReference>
<keyword evidence="7 8" id="KW-0472">Membrane</keyword>
<keyword evidence="4" id="KW-0808">Transferase</keyword>
<evidence type="ECO:0000313" key="10">
    <source>
        <dbReference type="EMBL" id="RAW15356.1"/>
    </source>
</evidence>
<evidence type="ECO:0000256" key="7">
    <source>
        <dbReference type="ARBA" id="ARBA00023136"/>
    </source>
</evidence>
<sequence>MTGTRVAGEASSGRGLSRHLGTWLRDEIVIIAILVGSFLARWLLSGWNSYWLDELYSVAVYGRWNDGAIEAVRNLAENSVHPPLYQFTLFHWMNWFGDSEAATRTLSNLYVTLATLCLYALLRHAFARRVALASAAIFALMYLPFYYALETRSYAQTVFLVTLSSYLLSRMLRSGASSGWRVTLLSPPAILFTVTNAALLLTHYYTVFFWVAQAAFVGVFVLREWPVRRWLPGLGTAIGMYLLQGAIFAVVWGRVLIDDVDRRADAYPVEGRVLSPGELLLDSVVYPNIDPPRLVAWAGLVAAILLLARSLVELARGRGLSVDRQRAWSVAYLVAWLVLPMVAVYIVFSTLGVERYNMRYFLFCVVPLAPLVVLTVEEAVRQVGRAWRRVRGSELPAATPAVVTVVVIATLILPGTYRAATATKDDWRGSVQRVVDVVHADEDSRYIVLEASHRDMSLATFYFEKFSDSVRVHEPLSIDEEREGELRTLARVEPVIAEHDYLILLFPHLGTADFPDTLEWLGERYDLHHPQLDSRGRGFIVFAVDQQ</sequence>
<feature type="transmembrane region" description="Helical" evidence="8">
    <location>
        <begin position="360"/>
        <end position="376"/>
    </location>
</feature>
<feature type="transmembrane region" description="Helical" evidence="8">
    <location>
        <begin position="397"/>
        <end position="417"/>
    </location>
</feature>
<keyword evidence="6 8" id="KW-1133">Transmembrane helix</keyword>
<evidence type="ECO:0000256" key="8">
    <source>
        <dbReference type="SAM" id="Phobius"/>
    </source>
</evidence>
<accession>A0A329QTJ8</accession>
<dbReference type="Pfam" id="PF13231">
    <property type="entry name" value="PMT_2"/>
    <property type="match status" value="1"/>
</dbReference>
<feature type="transmembrane region" description="Helical" evidence="8">
    <location>
        <begin position="101"/>
        <end position="122"/>
    </location>
</feature>
<feature type="transmembrane region" description="Helical" evidence="8">
    <location>
        <begin position="28"/>
        <end position="44"/>
    </location>
</feature>
<evidence type="ECO:0000256" key="6">
    <source>
        <dbReference type="ARBA" id="ARBA00022989"/>
    </source>
</evidence>
<dbReference type="EMBL" id="QMIG01000006">
    <property type="protein sequence ID" value="RAW15356.1"/>
    <property type="molecule type" value="Genomic_DNA"/>
</dbReference>
<evidence type="ECO:0000256" key="5">
    <source>
        <dbReference type="ARBA" id="ARBA00022692"/>
    </source>
</evidence>
<feature type="transmembrane region" description="Helical" evidence="8">
    <location>
        <begin position="327"/>
        <end position="348"/>
    </location>
</feature>